<dbReference type="AlphaFoldDB" id="A0A158HJV8"/>
<organism evidence="2 3">
    <name type="scientific">Caballeronia choica</name>
    <dbReference type="NCBI Taxonomy" id="326476"/>
    <lineage>
        <taxon>Bacteria</taxon>
        <taxon>Pseudomonadati</taxon>
        <taxon>Pseudomonadota</taxon>
        <taxon>Betaproteobacteria</taxon>
        <taxon>Burkholderiales</taxon>
        <taxon>Burkholderiaceae</taxon>
        <taxon>Caballeronia</taxon>
    </lineage>
</organism>
<proteinExistence type="predicted"/>
<dbReference type="RefSeq" id="WP_087644270.1">
    <property type="nucleotide sequence ID" value="NZ_FCON02000017.1"/>
</dbReference>
<reference evidence="2" key="1">
    <citation type="submission" date="2016-01" db="EMBL/GenBank/DDBJ databases">
        <authorList>
            <person name="Peeters C."/>
        </authorList>
    </citation>
    <scope>NUCLEOTIDE SEQUENCE [LARGE SCALE GENOMIC DNA]</scope>
    <source>
        <strain evidence="2">LMG 22940</strain>
    </source>
</reference>
<evidence type="ECO:0000256" key="1">
    <source>
        <dbReference type="SAM" id="MobiDB-lite"/>
    </source>
</evidence>
<sequence>MARPRIGIFGALFAVGSVFAWKWMQSQDTARKRAARDLNRWEDEGGKVVTPSSAATAPAHTNGSGAIGGTPEAWNFPRS</sequence>
<accession>A0A158HJV8</accession>
<feature type="region of interest" description="Disordered" evidence="1">
    <location>
        <begin position="42"/>
        <end position="79"/>
    </location>
</feature>
<gene>
    <name evidence="2" type="ORF">AWB68_02093</name>
</gene>
<dbReference type="OrthoDB" id="9100881at2"/>
<dbReference type="Proteomes" id="UP000054770">
    <property type="component" value="Unassembled WGS sequence"/>
</dbReference>
<evidence type="ECO:0000313" key="2">
    <source>
        <dbReference type="EMBL" id="SAL44576.1"/>
    </source>
</evidence>
<name>A0A158HJV8_9BURK</name>
<protein>
    <submittedName>
        <fullName evidence="2">Uncharacterized protein</fullName>
    </submittedName>
</protein>
<evidence type="ECO:0000313" key="3">
    <source>
        <dbReference type="Proteomes" id="UP000054770"/>
    </source>
</evidence>
<feature type="compositionally biased region" description="Low complexity" evidence="1">
    <location>
        <begin position="48"/>
        <end position="59"/>
    </location>
</feature>
<keyword evidence="3" id="KW-1185">Reference proteome</keyword>
<comment type="caution">
    <text evidence="2">The sequence shown here is derived from an EMBL/GenBank/DDBJ whole genome shotgun (WGS) entry which is preliminary data.</text>
</comment>
<dbReference type="EMBL" id="FCON02000017">
    <property type="protein sequence ID" value="SAL44576.1"/>
    <property type="molecule type" value="Genomic_DNA"/>
</dbReference>